<dbReference type="Proteomes" id="UP001303046">
    <property type="component" value="Unassembled WGS sequence"/>
</dbReference>
<evidence type="ECO:0008006" key="3">
    <source>
        <dbReference type="Google" id="ProtNLM"/>
    </source>
</evidence>
<organism evidence="1 2">
    <name type="scientific">Necator americanus</name>
    <name type="common">Human hookworm</name>
    <dbReference type="NCBI Taxonomy" id="51031"/>
    <lineage>
        <taxon>Eukaryota</taxon>
        <taxon>Metazoa</taxon>
        <taxon>Ecdysozoa</taxon>
        <taxon>Nematoda</taxon>
        <taxon>Chromadorea</taxon>
        <taxon>Rhabditida</taxon>
        <taxon>Rhabditina</taxon>
        <taxon>Rhabditomorpha</taxon>
        <taxon>Strongyloidea</taxon>
        <taxon>Ancylostomatidae</taxon>
        <taxon>Bunostominae</taxon>
        <taxon>Necator</taxon>
    </lineage>
</organism>
<name>A0ABR1CHY2_NECAM</name>
<dbReference type="EMBL" id="JAVFWL010000002">
    <property type="protein sequence ID" value="KAK6738034.1"/>
    <property type="molecule type" value="Genomic_DNA"/>
</dbReference>
<proteinExistence type="predicted"/>
<gene>
    <name evidence="1" type="primary">Necator_chrII.g8041</name>
    <name evidence="1" type="ORF">RB195_020247</name>
</gene>
<keyword evidence="2" id="KW-1185">Reference proteome</keyword>
<evidence type="ECO:0000313" key="1">
    <source>
        <dbReference type="EMBL" id="KAK6738034.1"/>
    </source>
</evidence>
<sequence length="214" mass="23607">MPLVLGLDFGRYASKNQSIRDHPLMAASIINGQSRLFIAYPYRLTLVNDLARTNSLTGTACYSCVALNYRISVPSRNAPLPPSQDAKNLSELFKAMQESGVRVPTLADTCADLSPSSSPSSFMQSPIVLCRPKRCTKLTFNFKGERVVVRNCISNTFSNESLLQTLNSQCLEKYSNITIGTLNNVSICECERDLCNLSAVRLILIVLIAPYLTM</sequence>
<evidence type="ECO:0000313" key="2">
    <source>
        <dbReference type="Proteomes" id="UP001303046"/>
    </source>
</evidence>
<comment type="caution">
    <text evidence="1">The sequence shown here is derived from an EMBL/GenBank/DDBJ whole genome shotgun (WGS) entry which is preliminary data.</text>
</comment>
<reference evidence="1 2" key="1">
    <citation type="submission" date="2023-08" db="EMBL/GenBank/DDBJ databases">
        <title>A Necator americanus chromosomal reference genome.</title>
        <authorList>
            <person name="Ilik V."/>
            <person name="Petrzelkova K.J."/>
            <person name="Pardy F."/>
            <person name="Fuh T."/>
            <person name="Niatou-Singa F.S."/>
            <person name="Gouil Q."/>
            <person name="Baker L."/>
            <person name="Ritchie M.E."/>
            <person name="Jex A.R."/>
            <person name="Gazzola D."/>
            <person name="Li H."/>
            <person name="Toshio Fujiwara R."/>
            <person name="Zhan B."/>
            <person name="Aroian R.V."/>
            <person name="Pafco B."/>
            <person name="Schwarz E.M."/>
        </authorList>
    </citation>
    <scope>NUCLEOTIDE SEQUENCE [LARGE SCALE GENOMIC DNA]</scope>
    <source>
        <strain evidence="1 2">Aroian</strain>
        <tissue evidence="1">Whole animal</tissue>
    </source>
</reference>
<protein>
    <recommendedName>
        <fullName evidence="3">UPAR/Ly6 domain-containing protein</fullName>
    </recommendedName>
</protein>
<accession>A0ABR1CHY2</accession>